<evidence type="ECO:0000313" key="2">
    <source>
        <dbReference type="Proteomes" id="UP000177480"/>
    </source>
</evidence>
<dbReference type="EMBL" id="MHNK01000013">
    <property type="protein sequence ID" value="OGZ43560.1"/>
    <property type="molecule type" value="Genomic_DNA"/>
</dbReference>
<name>A0A1G2G122_9BACT</name>
<dbReference type="Proteomes" id="UP000177480">
    <property type="component" value="Unassembled WGS sequence"/>
</dbReference>
<proteinExistence type="predicted"/>
<accession>A0A1G2G122</accession>
<protein>
    <submittedName>
        <fullName evidence="1">Uncharacterized protein</fullName>
    </submittedName>
</protein>
<gene>
    <name evidence="1" type="ORF">A2719_00265</name>
</gene>
<sequence>MHGSVGLRRNILKVKGGEKNNGKGLFTQWKMWNGESQRRERSWMVQILQDLHLLSRACRGMEMSIPFFYKI</sequence>
<reference evidence="1 2" key="1">
    <citation type="journal article" date="2016" name="Nat. Commun.">
        <title>Thousands of microbial genomes shed light on interconnected biogeochemical processes in an aquifer system.</title>
        <authorList>
            <person name="Anantharaman K."/>
            <person name="Brown C.T."/>
            <person name="Hug L.A."/>
            <person name="Sharon I."/>
            <person name="Castelle C.J."/>
            <person name="Probst A.J."/>
            <person name="Thomas B.C."/>
            <person name="Singh A."/>
            <person name="Wilkins M.J."/>
            <person name="Karaoz U."/>
            <person name="Brodie E.L."/>
            <person name="Williams K.H."/>
            <person name="Hubbard S.S."/>
            <person name="Banfield J.F."/>
        </authorList>
    </citation>
    <scope>NUCLEOTIDE SEQUENCE [LARGE SCALE GENOMIC DNA]</scope>
</reference>
<evidence type="ECO:0000313" key="1">
    <source>
        <dbReference type="EMBL" id="OGZ43560.1"/>
    </source>
</evidence>
<organism evidence="1 2">
    <name type="scientific">Candidatus Ryanbacteria bacterium RIFCSPHIGHO2_01_FULL_45_22</name>
    <dbReference type="NCBI Taxonomy" id="1802114"/>
    <lineage>
        <taxon>Bacteria</taxon>
        <taxon>Candidatus Ryaniibacteriota</taxon>
    </lineage>
</organism>
<dbReference type="AlphaFoldDB" id="A0A1G2G122"/>
<comment type="caution">
    <text evidence="1">The sequence shown here is derived from an EMBL/GenBank/DDBJ whole genome shotgun (WGS) entry which is preliminary data.</text>
</comment>